<dbReference type="Gene3D" id="3.40.50.720">
    <property type="entry name" value="NAD(P)-binding Rossmann-like Domain"/>
    <property type="match status" value="1"/>
</dbReference>
<organism evidence="4 5">
    <name type="scientific">Glarea lozoyensis (strain ATCC 20868 / MF5171)</name>
    <dbReference type="NCBI Taxonomy" id="1116229"/>
    <lineage>
        <taxon>Eukaryota</taxon>
        <taxon>Fungi</taxon>
        <taxon>Dikarya</taxon>
        <taxon>Ascomycota</taxon>
        <taxon>Pezizomycotina</taxon>
        <taxon>Leotiomycetes</taxon>
        <taxon>Helotiales</taxon>
        <taxon>Helotiaceae</taxon>
        <taxon>Glarea</taxon>
    </lineage>
</organism>
<dbReference type="Gene3D" id="3.90.180.10">
    <property type="entry name" value="Medium-chain alcohol dehydrogenases, catalytic domain"/>
    <property type="match status" value="1"/>
</dbReference>
<dbReference type="PANTHER" id="PTHR48106:SF18">
    <property type="entry name" value="QUINONE OXIDOREDUCTASE PIG3"/>
    <property type="match status" value="1"/>
</dbReference>
<dbReference type="InterPro" id="IPR011032">
    <property type="entry name" value="GroES-like_sf"/>
</dbReference>
<evidence type="ECO:0000256" key="1">
    <source>
        <dbReference type="ARBA" id="ARBA00022857"/>
    </source>
</evidence>
<accession>S3D6U0</accession>
<sequence length="346" mass="37384">MAQMRAVDIKNGTGPATSLHITSLPKPTPSPGQALIKIKAFGLNRMDLLQREGRYPVPPQAPKTLGVEFSGTIEEVNGDGGKEGFKAGDEVFGLAYGGAYAEWIVVSVRMILKKPEHLSFVEAAGVPETWITATQALYLIGEFAEGKSVLWHAGASSVSIAGIQLSRVGKASNIYITAGSQEKIDFCTHELGATAGFNYKTTDWASEILKATDGKGVDIIVDFVGAPYFQNNLKVAAKDARIVQLGFMGGSKLPEGVDISGFLLKRVRYEGSSLRSRDEVYQGRLRDRLEEWVGLFGEDGKGEGKDGGGKGLKVYVDKVFKWEDVVEAHRYMEGDGSKGKIICTID</sequence>
<keyword evidence="1" id="KW-0521">NADP</keyword>
<proteinExistence type="predicted"/>
<dbReference type="GeneID" id="19466273"/>
<dbReference type="RefSeq" id="XP_008079359.1">
    <property type="nucleotide sequence ID" value="XM_008081168.1"/>
</dbReference>
<dbReference type="InterPro" id="IPR014189">
    <property type="entry name" value="Quinone_OxRdtase_PIG3"/>
</dbReference>
<dbReference type="PANTHER" id="PTHR48106">
    <property type="entry name" value="QUINONE OXIDOREDUCTASE PIG3-RELATED"/>
    <property type="match status" value="1"/>
</dbReference>
<dbReference type="EMBL" id="KE145357">
    <property type="protein sequence ID" value="EPE34207.1"/>
    <property type="molecule type" value="Genomic_DNA"/>
</dbReference>
<keyword evidence="2" id="KW-0560">Oxidoreductase</keyword>
<reference evidence="4 5" key="1">
    <citation type="journal article" date="2013" name="BMC Genomics">
        <title>Genomics-driven discovery of the pneumocandin biosynthetic gene cluster in the fungus Glarea lozoyensis.</title>
        <authorList>
            <person name="Chen L."/>
            <person name="Yue Q."/>
            <person name="Zhang X."/>
            <person name="Xiang M."/>
            <person name="Wang C."/>
            <person name="Li S."/>
            <person name="Che Y."/>
            <person name="Ortiz-Lopez F.J."/>
            <person name="Bills G.F."/>
            <person name="Liu X."/>
            <person name="An Z."/>
        </authorList>
    </citation>
    <scope>NUCLEOTIDE SEQUENCE [LARGE SCALE GENOMIC DNA]</scope>
    <source>
        <strain evidence="5">ATCC 20868 / MF5171</strain>
    </source>
</reference>
<dbReference type="GO" id="GO:0016651">
    <property type="term" value="F:oxidoreductase activity, acting on NAD(P)H"/>
    <property type="evidence" value="ECO:0007669"/>
    <property type="project" value="TreeGrafter"/>
</dbReference>
<dbReference type="OrthoDB" id="203908at2759"/>
<dbReference type="GO" id="GO:0070402">
    <property type="term" value="F:NADPH binding"/>
    <property type="evidence" value="ECO:0007669"/>
    <property type="project" value="TreeGrafter"/>
</dbReference>
<name>S3D6U0_GLAL2</name>
<dbReference type="CDD" id="cd05276">
    <property type="entry name" value="p53_inducible_oxidoreductase"/>
    <property type="match status" value="1"/>
</dbReference>
<dbReference type="KEGG" id="glz:GLAREA_07220"/>
<dbReference type="HOGENOM" id="CLU_026673_3_4_1"/>
<evidence type="ECO:0000313" key="4">
    <source>
        <dbReference type="EMBL" id="EPE34207.1"/>
    </source>
</evidence>
<dbReference type="InterPro" id="IPR036291">
    <property type="entry name" value="NAD(P)-bd_dom_sf"/>
</dbReference>
<dbReference type="SUPFAM" id="SSF51735">
    <property type="entry name" value="NAD(P)-binding Rossmann-fold domains"/>
    <property type="match status" value="1"/>
</dbReference>
<protein>
    <submittedName>
        <fullName evidence="4">NAD(P)-binding Rossmann-fold containing protein</fullName>
    </submittedName>
</protein>
<dbReference type="SUPFAM" id="SSF50129">
    <property type="entry name" value="GroES-like"/>
    <property type="match status" value="1"/>
</dbReference>
<evidence type="ECO:0000313" key="5">
    <source>
        <dbReference type="Proteomes" id="UP000016922"/>
    </source>
</evidence>
<dbReference type="Pfam" id="PF08240">
    <property type="entry name" value="ADH_N"/>
    <property type="match status" value="1"/>
</dbReference>
<dbReference type="AlphaFoldDB" id="S3D6U0"/>
<dbReference type="Proteomes" id="UP000016922">
    <property type="component" value="Unassembled WGS sequence"/>
</dbReference>
<dbReference type="OMA" id="WAEVPDP"/>
<feature type="domain" description="Enoyl reductase (ER)" evidence="3">
    <location>
        <begin position="14"/>
        <end position="343"/>
    </location>
</feature>
<dbReference type="eggNOG" id="KOG1198">
    <property type="taxonomic scope" value="Eukaryota"/>
</dbReference>
<gene>
    <name evidence="4" type="ORF">GLAREA_07220</name>
</gene>
<dbReference type="InterPro" id="IPR013154">
    <property type="entry name" value="ADH-like_N"/>
</dbReference>
<keyword evidence="5" id="KW-1185">Reference proteome</keyword>
<dbReference type="InterPro" id="IPR013149">
    <property type="entry name" value="ADH-like_C"/>
</dbReference>
<dbReference type="Pfam" id="PF00107">
    <property type="entry name" value="ADH_zinc_N"/>
    <property type="match status" value="1"/>
</dbReference>
<dbReference type="InterPro" id="IPR020843">
    <property type="entry name" value="ER"/>
</dbReference>
<evidence type="ECO:0000259" key="3">
    <source>
        <dbReference type="SMART" id="SM00829"/>
    </source>
</evidence>
<dbReference type="SMART" id="SM00829">
    <property type="entry name" value="PKS_ER"/>
    <property type="match status" value="1"/>
</dbReference>
<evidence type="ECO:0000256" key="2">
    <source>
        <dbReference type="ARBA" id="ARBA00023002"/>
    </source>
</evidence>